<evidence type="ECO:0000256" key="10">
    <source>
        <dbReference type="ARBA" id="ARBA00022884"/>
    </source>
</evidence>
<evidence type="ECO:0000256" key="1">
    <source>
        <dbReference type="ARBA" id="ARBA00022490"/>
    </source>
</evidence>
<reference evidence="14 15" key="1">
    <citation type="submission" date="2010-08" db="EMBL/GenBank/DDBJ databases">
        <authorList>
            <person name="Weinstock G."/>
            <person name="Sodergren E."/>
            <person name="Clifton S."/>
            <person name="Fulton L."/>
            <person name="Fulton B."/>
            <person name="Courtney L."/>
            <person name="Fronick C."/>
            <person name="Harrison M."/>
            <person name="Strong C."/>
            <person name="Farmer C."/>
            <person name="Delahaunty K."/>
            <person name="Markovic C."/>
            <person name="Hall O."/>
            <person name="Minx P."/>
            <person name="Tomlinson C."/>
            <person name="Mitreva M."/>
            <person name="Hou S."/>
            <person name="Chen J."/>
            <person name="Wollam A."/>
            <person name="Pepin K.H."/>
            <person name="Johnson M."/>
            <person name="Bhonagiri V."/>
            <person name="Zhang X."/>
            <person name="Suruliraj S."/>
            <person name="Warren W."/>
            <person name="Chinwalla A."/>
            <person name="Mardis E.R."/>
            <person name="Wilson R.K."/>
        </authorList>
    </citation>
    <scope>NUCLEOTIDE SEQUENCE [LARGE SCALE GENOMIC DNA]</scope>
    <source>
        <strain evidence="14 15">F0399</strain>
    </source>
</reference>
<dbReference type="Pfam" id="PF13331">
    <property type="entry name" value="DUF4093"/>
    <property type="match status" value="1"/>
</dbReference>
<dbReference type="STRING" id="749551.HMPREF9555_01248"/>
<organism evidence="14 15">
    <name type="scientific">Selenomonas artemidis F0399</name>
    <dbReference type="NCBI Taxonomy" id="749551"/>
    <lineage>
        <taxon>Bacteria</taxon>
        <taxon>Bacillati</taxon>
        <taxon>Bacillota</taxon>
        <taxon>Negativicutes</taxon>
        <taxon>Selenomonadales</taxon>
        <taxon>Selenomonadaceae</taxon>
        <taxon>Selenomonas</taxon>
    </lineage>
</organism>
<keyword evidence="4 11" id="KW-0540">Nuclease</keyword>
<comment type="similarity">
    <text evidence="11">Belongs to the ribonuclease M5 family.</text>
</comment>
<dbReference type="EC" id="3.1.26.8" evidence="11 12"/>
<dbReference type="CDD" id="cd01027">
    <property type="entry name" value="TOPRIM_RNase_M5_like"/>
    <property type="match status" value="1"/>
</dbReference>
<dbReference type="SUPFAM" id="SSF110455">
    <property type="entry name" value="Toprim domain"/>
    <property type="match status" value="1"/>
</dbReference>
<evidence type="ECO:0000256" key="9">
    <source>
        <dbReference type="ARBA" id="ARBA00022842"/>
    </source>
</evidence>
<dbReference type="Gene3D" id="3.40.1360.10">
    <property type="match status" value="1"/>
</dbReference>
<dbReference type="InterPro" id="IPR004466">
    <property type="entry name" value="RNase_M5"/>
</dbReference>
<keyword evidence="3 11" id="KW-0698">rRNA processing</keyword>
<dbReference type="AlphaFoldDB" id="E7N2M7"/>
<dbReference type="InterPro" id="IPR034141">
    <property type="entry name" value="TOPRIM_RNase_M5-like"/>
</dbReference>
<accession>E7N2M7</accession>
<comment type="function">
    <text evidence="11">Required for correct processing of both the 5' and 3' ends of 5S rRNA precursor. Cleaves both sides of a double-stranded region yielding mature 5S rRNA in one step.</text>
</comment>
<dbReference type="PANTHER" id="PTHR39156">
    <property type="entry name" value="RIBONUCLEASE M5"/>
    <property type="match status" value="1"/>
</dbReference>
<evidence type="ECO:0000256" key="6">
    <source>
        <dbReference type="ARBA" id="ARBA00022730"/>
    </source>
</evidence>
<comment type="catalytic activity">
    <reaction evidence="11">
        <text>Endonucleolytic cleavage of RNA, removing 21 and 42 nucleotides, respectively, from the 5'- and 3'-termini of a 5S-rRNA precursor.</text>
        <dbReference type="EC" id="3.1.26.8"/>
    </reaction>
</comment>
<evidence type="ECO:0000256" key="3">
    <source>
        <dbReference type="ARBA" id="ARBA00022552"/>
    </source>
</evidence>
<evidence type="ECO:0000256" key="2">
    <source>
        <dbReference type="ARBA" id="ARBA00022517"/>
    </source>
</evidence>
<sequence length="179" mass="19504">MIQEVIIVEGKMDVVAVRRAVEADCIITDGFRLRSRAIKDIRAAYEARGIIVLTDPDTVGERIRARLTKMFPRAKHAFIPAEEATNAADGDVGVEQASPDTVRAALALVHTPMERPAELFSMRDMMSYGLTGTPDAAARRALMGRRLGLGCANAKTFLARLNTYGISRADFQSAGEELP</sequence>
<dbReference type="EMBL" id="AECV01000023">
    <property type="protein sequence ID" value="EFW29438.1"/>
    <property type="molecule type" value="Genomic_DNA"/>
</dbReference>
<dbReference type="GO" id="GO:0005737">
    <property type="term" value="C:cytoplasm"/>
    <property type="evidence" value="ECO:0007669"/>
    <property type="project" value="UniProtKB-SubCell"/>
</dbReference>
<evidence type="ECO:0000256" key="5">
    <source>
        <dbReference type="ARBA" id="ARBA00022723"/>
    </source>
</evidence>
<keyword evidence="15" id="KW-1185">Reference proteome</keyword>
<dbReference type="HOGENOM" id="CLU_109405_0_0_9"/>
<dbReference type="RefSeq" id="WP_009349906.1">
    <property type="nucleotide sequence ID" value="NZ_GL638136.1"/>
</dbReference>
<evidence type="ECO:0000256" key="12">
    <source>
        <dbReference type="NCBIfam" id="TIGR00334"/>
    </source>
</evidence>
<keyword evidence="2 11" id="KW-0690">Ribosome biogenesis</keyword>
<dbReference type="InterPro" id="IPR025156">
    <property type="entry name" value="RNase_M5_C"/>
</dbReference>
<keyword evidence="1 11" id="KW-0963">Cytoplasm</keyword>
<dbReference type="GO" id="GO:0006364">
    <property type="term" value="P:rRNA processing"/>
    <property type="evidence" value="ECO:0007669"/>
    <property type="project" value="UniProtKB-UniRule"/>
</dbReference>
<keyword evidence="7 11" id="KW-0255">Endonuclease</keyword>
<dbReference type="InterPro" id="IPR006171">
    <property type="entry name" value="TOPRIM_dom"/>
</dbReference>
<dbReference type="HAMAP" id="MF_01469">
    <property type="entry name" value="RNase_M5"/>
    <property type="match status" value="1"/>
</dbReference>
<dbReference type="NCBIfam" id="TIGR00334">
    <property type="entry name" value="5S_RNA_mat_M5"/>
    <property type="match status" value="1"/>
</dbReference>
<evidence type="ECO:0000259" key="13">
    <source>
        <dbReference type="PROSITE" id="PS50880"/>
    </source>
</evidence>
<comment type="subcellular location">
    <subcellularLocation>
        <location evidence="11">Cytoplasm</location>
    </subcellularLocation>
</comment>
<evidence type="ECO:0000256" key="7">
    <source>
        <dbReference type="ARBA" id="ARBA00022759"/>
    </source>
</evidence>
<evidence type="ECO:0000313" key="15">
    <source>
        <dbReference type="Proteomes" id="UP000004633"/>
    </source>
</evidence>
<dbReference type="PANTHER" id="PTHR39156:SF1">
    <property type="entry name" value="RIBONUCLEASE M5"/>
    <property type="match status" value="1"/>
</dbReference>
<keyword evidence="8 11" id="KW-0378">Hydrolase</keyword>
<evidence type="ECO:0000256" key="11">
    <source>
        <dbReference type="HAMAP-Rule" id="MF_01469"/>
    </source>
</evidence>
<protein>
    <recommendedName>
        <fullName evidence="11 12">Ribonuclease M5</fullName>
        <ecNumber evidence="11 12">3.1.26.8</ecNumber>
    </recommendedName>
    <alternativeName>
        <fullName evidence="11">RNase M5</fullName>
    </alternativeName>
    <alternativeName>
        <fullName evidence="11">Ribosomal RNA terminal maturase M5</fullName>
    </alternativeName>
</protein>
<dbReference type="PROSITE" id="PS50880">
    <property type="entry name" value="TOPRIM"/>
    <property type="match status" value="1"/>
</dbReference>
<dbReference type="SMART" id="SM00493">
    <property type="entry name" value="TOPRIM"/>
    <property type="match status" value="1"/>
</dbReference>
<dbReference type="Pfam" id="PF01751">
    <property type="entry name" value="Toprim"/>
    <property type="match status" value="1"/>
</dbReference>
<comment type="caution">
    <text evidence="14">The sequence shown here is derived from an EMBL/GenBank/DDBJ whole genome shotgun (WGS) entry which is preliminary data.</text>
</comment>
<dbReference type="Proteomes" id="UP000004633">
    <property type="component" value="Unassembled WGS sequence"/>
</dbReference>
<keyword evidence="9" id="KW-0460">Magnesium</keyword>
<feature type="domain" description="Toprim" evidence="13">
    <location>
        <begin position="3"/>
        <end position="86"/>
    </location>
</feature>
<keyword evidence="10 11" id="KW-0694">RNA-binding</keyword>
<keyword evidence="5" id="KW-0479">Metal-binding</keyword>
<dbReference type="GO" id="GO:0043822">
    <property type="term" value="F:ribonuclease M5 activity"/>
    <property type="evidence" value="ECO:0007669"/>
    <property type="project" value="UniProtKB-UniRule"/>
</dbReference>
<evidence type="ECO:0000256" key="8">
    <source>
        <dbReference type="ARBA" id="ARBA00022801"/>
    </source>
</evidence>
<gene>
    <name evidence="11 14" type="primary">rnmV</name>
    <name evidence="14" type="ORF">HMPREF9555_01248</name>
</gene>
<name>E7N2M7_9FIRM</name>
<dbReference type="GO" id="GO:0019843">
    <property type="term" value="F:rRNA binding"/>
    <property type="evidence" value="ECO:0007669"/>
    <property type="project" value="UniProtKB-KW"/>
</dbReference>
<dbReference type="GO" id="GO:0046872">
    <property type="term" value="F:metal ion binding"/>
    <property type="evidence" value="ECO:0007669"/>
    <property type="project" value="UniProtKB-KW"/>
</dbReference>
<evidence type="ECO:0000313" key="14">
    <source>
        <dbReference type="EMBL" id="EFW29438.1"/>
    </source>
</evidence>
<evidence type="ECO:0000256" key="4">
    <source>
        <dbReference type="ARBA" id="ARBA00022722"/>
    </source>
</evidence>
<keyword evidence="6 11" id="KW-0699">rRNA-binding</keyword>
<proteinExistence type="inferred from homology"/>